<dbReference type="EMBL" id="CP015520">
    <property type="protein sequence ID" value="ANF22078.1"/>
    <property type="molecule type" value="Genomic_DNA"/>
</dbReference>
<gene>
    <name evidence="1" type="ORF">A7C91_01895</name>
</gene>
<evidence type="ECO:0000313" key="1">
    <source>
        <dbReference type="EMBL" id="ANF22078.1"/>
    </source>
</evidence>
<reference evidence="2" key="1">
    <citation type="journal article" date="2016" name="Syst. Appl. Microbiol.">
        <title>Thermococcus piezophilus sp. nov., a novel hyperthermophilic and piezophilic archaeon with a broad pressure range for growth, isolated from a deepest hydrothermal vent at the Mid-Cayman Rise.</title>
        <authorList>
            <person name="Dalmasso C."/>
            <person name="Oger P."/>
            <person name="Selva G."/>
            <person name="Courtine D."/>
            <person name="L'Haridon S."/>
            <person name="Garlaschelli A."/>
            <person name="Roussel E."/>
            <person name="Miyazaki J."/>
            <person name="Reveillaud J."/>
            <person name="Jebbar M."/>
            <person name="Takai K."/>
            <person name="Maignien L."/>
            <person name="Alain K."/>
        </authorList>
    </citation>
    <scope>NUCLEOTIDE SEQUENCE [LARGE SCALE GENOMIC DNA]</scope>
    <source>
        <strain evidence="2">CDGS</strain>
    </source>
</reference>
<accession>A0A172WF84</accession>
<sequence length="73" mass="7950">MVVLYGGKVVANPIGKEIKLLRKIRFVFPDEIVENNLPRAVELIQAGKEPTTIECIGVEEGIMELLKKGMGGG</sequence>
<dbReference type="AlphaFoldDB" id="A0A172WF84"/>
<dbReference type="GeneID" id="69374213"/>
<dbReference type="RefSeq" id="WP_068664420.1">
    <property type="nucleotide sequence ID" value="NZ_CP015520.1"/>
</dbReference>
<name>A0A172WF84_9EURY</name>
<organism evidence="1 2">
    <name type="scientific">Thermococcus piezophilus</name>
    <dbReference type="NCBI Taxonomy" id="1712654"/>
    <lineage>
        <taxon>Archaea</taxon>
        <taxon>Methanobacteriati</taxon>
        <taxon>Methanobacteriota</taxon>
        <taxon>Thermococci</taxon>
        <taxon>Thermococcales</taxon>
        <taxon>Thermococcaceae</taxon>
        <taxon>Thermococcus</taxon>
    </lineage>
</organism>
<evidence type="ECO:0000313" key="2">
    <source>
        <dbReference type="Proteomes" id="UP000076969"/>
    </source>
</evidence>
<protein>
    <submittedName>
        <fullName evidence="1">Uncharacterized protein</fullName>
    </submittedName>
</protein>
<keyword evidence="2" id="KW-1185">Reference proteome</keyword>
<dbReference type="Proteomes" id="UP000076969">
    <property type="component" value="Chromosome"/>
</dbReference>
<dbReference type="KEGG" id="tpie:A7C91_01895"/>
<dbReference type="STRING" id="1712654.A7C91_01895"/>
<proteinExistence type="predicted"/>